<proteinExistence type="predicted"/>
<gene>
    <name evidence="1" type="ORF">HNAJ_LOCUS13133</name>
</gene>
<keyword evidence="2" id="KW-1185">Reference proteome</keyword>
<name>A0A0R3TZ60_RODNA</name>
<evidence type="ECO:0000313" key="3">
    <source>
        <dbReference type="WBParaSite" id="HNAJ_0001315901-mRNA-1"/>
    </source>
</evidence>
<dbReference type="WBParaSite" id="HNAJ_0001315901-mRNA-1">
    <property type="protein sequence ID" value="HNAJ_0001315901-mRNA-1"/>
    <property type="gene ID" value="HNAJ_0001315901"/>
</dbReference>
<reference evidence="1 2" key="2">
    <citation type="submission" date="2018-11" db="EMBL/GenBank/DDBJ databases">
        <authorList>
            <consortium name="Pathogen Informatics"/>
        </authorList>
    </citation>
    <scope>NUCLEOTIDE SEQUENCE [LARGE SCALE GENOMIC DNA]</scope>
</reference>
<evidence type="ECO:0000313" key="2">
    <source>
        <dbReference type="Proteomes" id="UP000278807"/>
    </source>
</evidence>
<sequence>MGFYKSTKRENALAFLTWSNFDTVPNSLTSPSTYNSASSPLVTPSFYTPVKLQFAHEAVPSELLLISSPLFLLPPLRFAFRQEVRQARLCRLRTNASSFSSRVFIVELSSSAPRQGTDVKMPPLRKSRHAMSAVFACCVSVVVA</sequence>
<evidence type="ECO:0000313" key="1">
    <source>
        <dbReference type="EMBL" id="VDO15040.1"/>
    </source>
</evidence>
<organism evidence="3">
    <name type="scientific">Rodentolepis nana</name>
    <name type="common">Dwarf tapeworm</name>
    <name type="synonym">Hymenolepis nana</name>
    <dbReference type="NCBI Taxonomy" id="102285"/>
    <lineage>
        <taxon>Eukaryota</taxon>
        <taxon>Metazoa</taxon>
        <taxon>Spiralia</taxon>
        <taxon>Lophotrochozoa</taxon>
        <taxon>Platyhelminthes</taxon>
        <taxon>Cestoda</taxon>
        <taxon>Eucestoda</taxon>
        <taxon>Cyclophyllidea</taxon>
        <taxon>Hymenolepididae</taxon>
        <taxon>Rodentolepis</taxon>
    </lineage>
</organism>
<dbReference type="Proteomes" id="UP000278807">
    <property type="component" value="Unassembled WGS sequence"/>
</dbReference>
<reference evidence="3" key="1">
    <citation type="submission" date="2017-02" db="UniProtKB">
        <authorList>
            <consortium name="WormBaseParasite"/>
        </authorList>
    </citation>
    <scope>IDENTIFICATION</scope>
</reference>
<protein>
    <submittedName>
        <fullName evidence="1 3">Uncharacterized protein</fullName>
    </submittedName>
</protein>
<dbReference type="AlphaFoldDB" id="A0A0R3TZ60"/>
<dbReference type="EMBL" id="UZAE01015021">
    <property type="protein sequence ID" value="VDO15040.1"/>
    <property type="molecule type" value="Genomic_DNA"/>
</dbReference>
<accession>A0A0R3TZ60</accession>